<keyword evidence="2" id="KW-1185">Reference proteome</keyword>
<dbReference type="EMBL" id="JAWQEG010007669">
    <property type="protein sequence ID" value="KAK3851909.1"/>
    <property type="molecule type" value="Genomic_DNA"/>
</dbReference>
<protein>
    <submittedName>
        <fullName evidence="1">Uncharacterized protein</fullName>
    </submittedName>
</protein>
<evidence type="ECO:0000313" key="1">
    <source>
        <dbReference type="EMBL" id="KAK3851909.1"/>
    </source>
</evidence>
<reference evidence="1" key="1">
    <citation type="submission" date="2023-10" db="EMBL/GenBank/DDBJ databases">
        <title>Genome assemblies of two species of porcelain crab, Petrolisthes cinctipes and Petrolisthes manimaculis (Anomura: Porcellanidae).</title>
        <authorList>
            <person name="Angst P."/>
        </authorList>
    </citation>
    <scope>NUCLEOTIDE SEQUENCE</scope>
    <source>
        <strain evidence="1">PB745_01</strain>
        <tissue evidence="1">Gill</tissue>
    </source>
</reference>
<accession>A0AAE1EGW5</accession>
<evidence type="ECO:0000313" key="2">
    <source>
        <dbReference type="Proteomes" id="UP001286313"/>
    </source>
</evidence>
<gene>
    <name evidence="1" type="ORF">Pcinc_041475</name>
</gene>
<dbReference type="Proteomes" id="UP001286313">
    <property type="component" value="Unassembled WGS sequence"/>
</dbReference>
<organism evidence="1 2">
    <name type="scientific">Petrolisthes cinctipes</name>
    <name type="common">Flat porcelain crab</name>
    <dbReference type="NCBI Taxonomy" id="88211"/>
    <lineage>
        <taxon>Eukaryota</taxon>
        <taxon>Metazoa</taxon>
        <taxon>Ecdysozoa</taxon>
        <taxon>Arthropoda</taxon>
        <taxon>Crustacea</taxon>
        <taxon>Multicrustacea</taxon>
        <taxon>Malacostraca</taxon>
        <taxon>Eumalacostraca</taxon>
        <taxon>Eucarida</taxon>
        <taxon>Decapoda</taxon>
        <taxon>Pleocyemata</taxon>
        <taxon>Anomura</taxon>
        <taxon>Galatheoidea</taxon>
        <taxon>Porcellanidae</taxon>
        <taxon>Petrolisthes</taxon>
    </lineage>
</organism>
<dbReference type="AlphaFoldDB" id="A0AAE1EGW5"/>
<name>A0AAE1EGW5_PETCI</name>
<sequence>MVFCLVKLIAQTEEILVLLERILISVGVRSCHIVHAGGTPPQLSASYADAAASDLDSDFEMNNLTPSPPVPPPQEGMYGTITQETHTLTLAHLSDIR</sequence>
<proteinExistence type="predicted"/>
<comment type="caution">
    <text evidence="1">The sequence shown here is derived from an EMBL/GenBank/DDBJ whole genome shotgun (WGS) entry which is preliminary data.</text>
</comment>